<proteinExistence type="predicted"/>
<protein>
    <submittedName>
        <fullName evidence="1">Uncharacterized protein</fullName>
    </submittedName>
</protein>
<dbReference type="EMBL" id="JARKNE010000006">
    <property type="protein sequence ID" value="KAK5824540.1"/>
    <property type="molecule type" value="Genomic_DNA"/>
</dbReference>
<gene>
    <name evidence="1" type="ORF">PVK06_019317</name>
</gene>
<organism evidence="1 2">
    <name type="scientific">Gossypium arboreum</name>
    <name type="common">Tree cotton</name>
    <name type="synonym">Gossypium nanking</name>
    <dbReference type="NCBI Taxonomy" id="29729"/>
    <lineage>
        <taxon>Eukaryota</taxon>
        <taxon>Viridiplantae</taxon>
        <taxon>Streptophyta</taxon>
        <taxon>Embryophyta</taxon>
        <taxon>Tracheophyta</taxon>
        <taxon>Spermatophyta</taxon>
        <taxon>Magnoliopsida</taxon>
        <taxon>eudicotyledons</taxon>
        <taxon>Gunneridae</taxon>
        <taxon>Pentapetalae</taxon>
        <taxon>rosids</taxon>
        <taxon>malvids</taxon>
        <taxon>Malvales</taxon>
        <taxon>Malvaceae</taxon>
        <taxon>Malvoideae</taxon>
        <taxon>Gossypium</taxon>
    </lineage>
</organism>
<evidence type="ECO:0000313" key="2">
    <source>
        <dbReference type="Proteomes" id="UP001358586"/>
    </source>
</evidence>
<dbReference type="Proteomes" id="UP001358586">
    <property type="component" value="Chromosome 6"/>
</dbReference>
<evidence type="ECO:0000313" key="1">
    <source>
        <dbReference type="EMBL" id="KAK5824540.1"/>
    </source>
</evidence>
<name>A0ABR0PJF6_GOSAR</name>
<sequence>MIVGSNKKKAFAHYVDRIHCFLSMGLSSYPSLTWRGIVSARDLLEKGMGWRIGNRETMNIWNDHWIPRPGDGQL</sequence>
<accession>A0ABR0PJF6</accession>
<keyword evidence="2" id="KW-1185">Reference proteome</keyword>
<reference evidence="1 2" key="1">
    <citation type="submission" date="2023-03" db="EMBL/GenBank/DDBJ databases">
        <title>WGS of Gossypium arboreum.</title>
        <authorList>
            <person name="Yu D."/>
        </authorList>
    </citation>
    <scope>NUCLEOTIDE SEQUENCE [LARGE SCALE GENOMIC DNA]</scope>
    <source>
        <tissue evidence="1">Leaf</tissue>
    </source>
</reference>
<comment type="caution">
    <text evidence="1">The sequence shown here is derived from an EMBL/GenBank/DDBJ whole genome shotgun (WGS) entry which is preliminary data.</text>
</comment>